<dbReference type="InterPro" id="IPR051677">
    <property type="entry name" value="AfsR-DnrI-RedD_regulator"/>
</dbReference>
<dbReference type="Proteomes" id="UP000192726">
    <property type="component" value="Chromosome"/>
</dbReference>
<evidence type="ECO:0000259" key="8">
    <source>
        <dbReference type="PROSITE" id="PS51755"/>
    </source>
</evidence>
<reference evidence="9 10" key="1">
    <citation type="submission" date="2017-04" db="EMBL/GenBank/DDBJ databases">
        <title>Complete Genome Sequence of Streptomyces gilvosporeus F607, a Capable Producer of Natamycin.</title>
        <authorList>
            <person name="Zong G."/>
            <person name="Zhong C."/>
            <person name="Fu J."/>
            <person name="Qin R."/>
            <person name="Cao G."/>
        </authorList>
    </citation>
    <scope>NUCLEOTIDE SEQUENCE [LARGE SCALE GENOMIC DNA]</scope>
    <source>
        <strain evidence="9 10">F607</strain>
    </source>
</reference>
<dbReference type="Pfam" id="PF00931">
    <property type="entry name" value="NB-ARC"/>
    <property type="match status" value="1"/>
</dbReference>
<comment type="similarity">
    <text evidence="1">Belongs to the AfsR/DnrI/RedD regulatory family.</text>
</comment>
<proteinExistence type="inferred from homology"/>
<sequence>MGEQLKFTILGALTVTMDGRRIAIGGARQRSILSLLLLNPGRIVSVDTLVETVWNGRPPATARTQVAICIAALRKRFKSEGCDTEVIVTAHPGYLFALENHYVDAVEFEQLTARAQEAVREHRTADAAQWYEEALALWRGPALAGVAGTLVEDETERLEELRLATFDAHVAVKLELGHHRDLLPDLLSVVRDHPLRERARGALMLAQYRVGRRAEAMETFREGREQFVRSLGLEPGPELQRLHDAILRDDPALAAPAAAPASPAEERGTPSELPAGVPDFGGRTAQLAELDGLLHDQGEPGPLAAGLITGSPGVGKTGLAVHWAHRVADRFPDGLLFADMRGHDETHGPATAEAVLGWFLRSLGVAEADVPDDIHQRIALYRSLLADRRVLIVLDDVRTFDQIQALIPGSSRSCVLVTSRGQVEALMVRHGAVRIDLDALSRQESTALLARLIGEERVSAAGPDAERLVELCDRLPLTVRIAAAKLAAKPHWPVGHLVSRLDNERLRLDELSSGESPVRSGFELAYRNLPWQAAVLYQRLGLLDAPDFASWVGAALLDEHTDTAERLMERLVDAHLLHTAGFDATGQPRYRFRGLSRLFAREVAQRDGDDAELREALGRAFRCWLTIADHARRQESGHGSPPLRASVLRRLIDPALLDKLTASPSDWLAAERPALISVIDQATLCGMDGLGRDLTATLMGPWVSSRCG</sequence>
<dbReference type="Gene3D" id="1.10.10.10">
    <property type="entry name" value="Winged helix-like DNA-binding domain superfamily/Winged helix DNA-binding domain"/>
    <property type="match status" value="1"/>
</dbReference>
<evidence type="ECO:0000313" key="10">
    <source>
        <dbReference type="Proteomes" id="UP000192726"/>
    </source>
</evidence>
<keyword evidence="4 6" id="KW-0238">DNA-binding</keyword>
<dbReference type="EMBL" id="CP020569">
    <property type="protein sequence ID" value="ARF54289.1"/>
    <property type="molecule type" value="Genomic_DNA"/>
</dbReference>
<dbReference type="PRINTS" id="PR00364">
    <property type="entry name" value="DISEASERSIST"/>
</dbReference>
<evidence type="ECO:0000256" key="2">
    <source>
        <dbReference type="ARBA" id="ARBA00023012"/>
    </source>
</evidence>
<keyword evidence="5" id="KW-0804">Transcription</keyword>
<dbReference type="Pfam" id="PF00486">
    <property type="entry name" value="Trans_reg_C"/>
    <property type="match status" value="1"/>
</dbReference>
<dbReference type="GO" id="GO:0043531">
    <property type="term" value="F:ADP binding"/>
    <property type="evidence" value="ECO:0007669"/>
    <property type="project" value="InterPro"/>
</dbReference>
<dbReference type="Gene3D" id="3.40.50.300">
    <property type="entry name" value="P-loop containing nucleotide triphosphate hydrolases"/>
    <property type="match status" value="1"/>
</dbReference>
<dbReference type="GO" id="GO:0000160">
    <property type="term" value="P:phosphorelay signal transduction system"/>
    <property type="evidence" value="ECO:0007669"/>
    <property type="project" value="UniProtKB-KW"/>
</dbReference>
<dbReference type="SUPFAM" id="SSF48452">
    <property type="entry name" value="TPR-like"/>
    <property type="match status" value="1"/>
</dbReference>
<dbReference type="InterPro" id="IPR027417">
    <property type="entry name" value="P-loop_NTPase"/>
</dbReference>
<dbReference type="Gene3D" id="1.25.40.10">
    <property type="entry name" value="Tetratricopeptide repeat domain"/>
    <property type="match status" value="1"/>
</dbReference>
<evidence type="ECO:0000256" key="4">
    <source>
        <dbReference type="ARBA" id="ARBA00023125"/>
    </source>
</evidence>
<feature type="DNA-binding region" description="OmpR/PhoB-type" evidence="6">
    <location>
        <begin position="1"/>
        <end position="98"/>
    </location>
</feature>
<keyword evidence="2" id="KW-0902">Two-component regulatory system</keyword>
<protein>
    <recommendedName>
        <fullName evidence="8">OmpR/PhoB-type domain-containing protein</fullName>
    </recommendedName>
</protein>
<dbReference type="SUPFAM" id="SSF52540">
    <property type="entry name" value="P-loop containing nucleoside triphosphate hydrolases"/>
    <property type="match status" value="1"/>
</dbReference>
<dbReference type="InterPro" id="IPR002182">
    <property type="entry name" value="NB-ARC"/>
</dbReference>
<evidence type="ECO:0000256" key="6">
    <source>
        <dbReference type="PROSITE-ProRule" id="PRU01091"/>
    </source>
</evidence>
<dbReference type="PANTHER" id="PTHR35807">
    <property type="entry name" value="TRANSCRIPTIONAL REGULATOR REDD-RELATED"/>
    <property type="match status" value="1"/>
</dbReference>
<evidence type="ECO:0000256" key="7">
    <source>
        <dbReference type="SAM" id="MobiDB-lite"/>
    </source>
</evidence>
<keyword evidence="3" id="KW-0805">Transcription regulation</keyword>
<dbReference type="OrthoDB" id="7628974at2"/>
<feature type="domain" description="OmpR/PhoB-type" evidence="8">
    <location>
        <begin position="1"/>
        <end position="98"/>
    </location>
</feature>
<dbReference type="CDD" id="cd15831">
    <property type="entry name" value="BTAD"/>
    <property type="match status" value="1"/>
</dbReference>
<keyword evidence="10" id="KW-1185">Reference proteome</keyword>
<evidence type="ECO:0000256" key="5">
    <source>
        <dbReference type="ARBA" id="ARBA00023163"/>
    </source>
</evidence>
<evidence type="ECO:0000313" key="9">
    <source>
        <dbReference type="EMBL" id="ARF54289.1"/>
    </source>
</evidence>
<dbReference type="InterPro" id="IPR005158">
    <property type="entry name" value="BTAD"/>
</dbReference>
<feature type="region of interest" description="Disordered" evidence="7">
    <location>
        <begin position="255"/>
        <end position="276"/>
    </location>
</feature>
<dbReference type="Pfam" id="PF03704">
    <property type="entry name" value="BTAD"/>
    <property type="match status" value="1"/>
</dbReference>
<dbReference type="STRING" id="553510.B1H19_08845"/>
<dbReference type="InterPro" id="IPR016032">
    <property type="entry name" value="Sig_transdc_resp-reg_C-effctor"/>
</dbReference>
<gene>
    <name evidence="9" type="ORF">B1H19_08845</name>
</gene>
<dbReference type="SMART" id="SM01043">
    <property type="entry name" value="BTAD"/>
    <property type="match status" value="1"/>
</dbReference>
<dbReference type="GO" id="GO:0006355">
    <property type="term" value="P:regulation of DNA-templated transcription"/>
    <property type="evidence" value="ECO:0007669"/>
    <property type="project" value="InterPro"/>
</dbReference>
<name>A0A1V0TMW4_9ACTN</name>
<dbReference type="PANTHER" id="PTHR35807:SF1">
    <property type="entry name" value="TRANSCRIPTIONAL REGULATOR REDD"/>
    <property type="match status" value="1"/>
</dbReference>
<dbReference type="AlphaFoldDB" id="A0A1V0TMW4"/>
<dbReference type="InterPro" id="IPR011990">
    <property type="entry name" value="TPR-like_helical_dom_sf"/>
</dbReference>
<dbReference type="GO" id="GO:0003677">
    <property type="term" value="F:DNA binding"/>
    <property type="evidence" value="ECO:0007669"/>
    <property type="project" value="UniProtKB-UniRule"/>
</dbReference>
<dbReference type="InterPro" id="IPR036388">
    <property type="entry name" value="WH-like_DNA-bd_sf"/>
</dbReference>
<accession>A0A1V0TMW4</accession>
<evidence type="ECO:0000256" key="3">
    <source>
        <dbReference type="ARBA" id="ARBA00023015"/>
    </source>
</evidence>
<dbReference type="PROSITE" id="PS51755">
    <property type="entry name" value="OMPR_PHOB"/>
    <property type="match status" value="1"/>
</dbReference>
<dbReference type="SUPFAM" id="SSF46894">
    <property type="entry name" value="C-terminal effector domain of the bipartite response regulators"/>
    <property type="match status" value="1"/>
</dbReference>
<dbReference type="InterPro" id="IPR001867">
    <property type="entry name" value="OmpR/PhoB-type_DNA-bd"/>
</dbReference>
<dbReference type="KEGG" id="sgv:B1H19_08845"/>
<dbReference type="SMART" id="SM00862">
    <property type="entry name" value="Trans_reg_C"/>
    <property type="match status" value="1"/>
</dbReference>
<organism evidence="9 10">
    <name type="scientific">Streptomyces gilvosporeus</name>
    <dbReference type="NCBI Taxonomy" id="553510"/>
    <lineage>
        <taxon>Bacteria</taxon>
        <taxon>Bacillati</taxon>
        <taxon>Actinomycetota</taxon>
        <taxon>Actinomycetes</taxon>
        <taxon>Kitasatosporales</taxon>
        <taxon>Streptomycetaceae</taxon>
        <taxon>Streptomyces</taxon>
    </lineage>
</organism>
<evidence type="ECO:0000256" key="1">
    <source>
        <dbReference type="ARBA" id="ARBA00005820"/>
    </source>
</evidence>